<protein>
    <recommendedName>
        <fullName evidence="1">DUF1023 domain-containing protein</fullName>
    </recommendedName>
</protein>
<accession>A0A438BAW1</accession>
<reference evidence="2 3" key="1">
    <citation type="submission" date="2018-11" db="EMBL/GenBank/DDBJ databases">
        <title>Rhodococcus spongicola sp. nov. and Rhodococcus xishaensis sp. nov. from marine sponges.</title>
        <authorList>
            <person name="Li L."/>
            <person name="Lin H.W."/>
        </authorList>
    </citation>
    <scope>NUCLEOTIDE SEQUENCE [LARGE SCALE GENOMIC DNA]</scope>
    <source>
        <strain evidence="2 3">CCTCC AB2014297</strain>
    </source>
</reference>
<dbReference type="AlphaFoldDB" id="A0A438BAW1"/>
<dbReference type="EMBL" id="RKLP01000009">
    <property type="protein sequence ID" value="RVW08163.1"/>
    <property type="molecule type" value="Genomic_DNA"/>
</dbReference>
<name>A0A438BAW1_9NOCA</name>
<evidence type="ECO:0000259" key="1">
    <source>
        <dbReference type="Pfam" id="PF06259"/>
    </source>
</evidence>
<feature type="domain" description="DUF1023" evidence="1">
    <location>
        <begin position="332"/>
        <end position="480"/>
    </location>
</feature>
<dbReference type="OrthoDB" id="5969911at2"/>
<dbReference type="SUPFAM" id="SSF140453">
    <property type="entry name" value="EsxAB dimer-like"/>
    <property type="match status" value="1"/>
</dbReference>
<dbReference type="InterPro" id="IPR010427">
    <property type="entry name" value="DUF1023"/>
</dbReference>
<evidence type="ECO:0000313" key="2">
    <source>
        <dbReference type="EMBL" id="RVW08163.1"/>
    </source>
</evidence>
<dbReference type="Proteomes" id="UP000286208">
    <property type="component" value="Unassembled WGS sequence"/>
</dbReference>
<sequence>MRPTVTVLRTWDARALDAAADTLSRATDELDAQTDLMVRGMDDALDTWHGDAARGAWDRADAERSAANRVAMALLETTSSMRRGAGIIESARAHALSVIDGALSEGFTVADDGSVTAPAPDPFATIMVGGNPVLAREVLDIRARELAGDVGRALDAVDAADRAAADSLNAVLAEFALAHRESTLGEQVRSIVDGRADLPDDPARLHEFWTGLSAEEKDALFAHDPTVGNRDGIPAVDKDRYNRMNLETLRTHAHAAVDAVDARHPDWARGDGLPERPPGNSRDEKAWKAWAEYNVWTGERDKAVAARDGYAAVGRAVDDSVTPPRYLLSVDDQGRAAVALGDPDRADNVATFVPGTGSRLTGIENDVDRSARMLGAAQRADQSATTSVVTWYGYNAPQTIPEAGFDRFAEAGAPRLDRFQDGLRAAHVGLAAHQVVVGHSYGSTVIGTAAVGGGSLDADDLVFVGSPGVNAEHVSDLHLDGVDAGEVGRRVHSTAATWDPVPYIGDVTLAGRHVHGLDPTDPDFGGQVFDSNPGEPGIVLGTNPEVHSQYWDINNPALEGMGRIIAGVGRP</sequence>
<evidence type="ECO:0000313" key="3">
    <source>
        <dbReference type="Proteomes" id="UP000286208"/>
    </source>
</evidence>
<comment type="caution">
    <text evidence="2">The sequence shown here is derived from an EMBL/GenBank/DDBJ whole genome shotgun (WGS) entry which is preliminary data.</text>
</comment>
<gene>
    <name evidence="2" type="ORF">EGT67_17280</name>
</gene>
<dbReference type="RefSeq" id="WP_127917321.1">
    <property type="nucleotide sequence ID" value="NZ_RKLP01000009.1"/>
</dbReference>
<proteinExistence type="predicted"/>
<organism evidence="2 3">
    <name type="scientific">Prescottella agglutinans</name>
    <dbReference type="NCBI Taxonomy" id="1644129"/>
    <lineage>
        <taxon>Bacteria</taxon>
        <taxon>Bacillati</taxon>
        <taxon>Actinomycetota</taxon>
        <taxon>Actinomycetes</taxon>
        <taxon>Mycobacteriales</taxon>
        <taxon>Nocardiaceae</taxon>
        <taxon>Prescottella</taxon>
    </lineage>
</organism>
<dbReference type="Pfam" id="PF06259">
    <property type="entry name" value="Abhydrolase_8"/>
    <property type="match status" value="1"/>
</dbReference>
<keyword evidence="3" id="KW-1185">Reference proteome</keyword>
<dbReference type="InterPro" id="IPR036689">
    <property type="entry name" value="ESAT-6-like_sf"/>
</dbReference>